<organism evidence="1 2">
    <name type="scientific">Trichinella spiralis</name>
    <name type="common">Trichina worm</name>
    <dbReference type="NCBI Taxonomy" id="6334"/>
    <lineage>
        <taxon>Eukaryota</taxon>
        <taxon>Metazoa</taxon>
        <taxon>Ecdysozoa</taxon>
        <taxon>Nematoda</taxon>
        <taxon>Enoplea</taxon>
        <taxon>Dorylaimia</taxon>
        <taxon>Trichinellida</taxon>
        <taxon>Trichinellidae</taxon>
        <taxon>Trichinella</taxon>
    </lineage>
</organism>
<evidence type="ECO:0000313" key="1">
    <source>
        <dbReference type="EMBL" id="KRY36636.1"/>
    </source>
</evidence>
<dbReference type="Proteomes" id="UP000054776">
    <property type="component" value="Unassembled WGS sequence"/>
</dbReference>
<sequence length="71" mass="8095">MKLQRCATKLQVKETTSRNIDIQIGYFAKKCTFNCRIGNKDEMRVSAMRIASMFGRATIKFSPKQGAFQSI</sequence>
<gene>
    <name evidence="1" type="ORF">T01_3098</name>
</gene>
<evidence type="ECO:0000313" key="2">
    <source>
        <dbReference type="Proteomes" id="UP000054776"/>
    </source>
</evidence>
<keyword evidence="2" id="KW-1185">Reference proteome</keyword>
<name>A0A0V1BIL6_TRISP</name>
<dbReference type="AlphaFoldDB" id="A0A0V1BIL6"/>
<proteinExistence type="predicted"/>
<dbReference type="InParanoid" id="A0A0V1BIL6"/>
<protein>
    <submittedName>
        <fullName evidence="1">Uncharacterized protein</fullName>
    </submittedName>
</protein>
<accession>A0A0V1BIL6</accession>
<reference evidence="1 2" key="1">
    <citation type="submission" date="2015-01" db="EMBL/GenBank/DDBJ databases">
        <title>Evolution of Trichinella species and genotypes.</title>
        <authorList>
            <person name="Korhonen P.K."/>
            <person name="Edoardo P."/>
            <person name="Giuseppe L.R."/>
            <person name="Gasser R.B."/>
        </authorList>
    </citation>
    <scope>NUCLEOTIDE SEQUENCE [LARGE SCALE GENOMIC DNA]</scope>
    <source>
        <strain evidence="1">ISS3</strain>
    </source>
</reference>
<dbReference type="EMBL" id="JYDH01000041">
    <property type="protein sequence ID" value="KRY36636.1"/>
    <property type="molecule type" value="Genomic_DNA"/>
</dbReference>
<comment type="caution">
    <text evidence="1">The sequence shown here is derived from an EMBL/GenBank/DDBJ whole genome shotgun (WGS) entry which is preliminary data.</text>
</comment>